<dbReference type="Proteomes" id="UP000430404">
    <property type="component" value="Unassembled WGS sequence"/>
</dbReference>
<dbReference type="PROSITE" id="PS51257">
    <property type="entry name" value="PROKAR_LIPOPROTEIN"/>
    <property type="match status" value="1"/>
</dbReference>
<dbReference type="RefSeq" id="WP_159724986.1">
    <property type="nucleotide sequence ID" value="NZ_LR732744.1"/>
</dbReference>
<dbReference type="EMBL" id="CABWKZ010000014">
    <property type="protein sequence ID" value="VXA55260.1"/>
    <property type="molecule type" value="Genomic_DNA"/>
</dbReference>
<name>A0A653K4P4_9GAMM</name>
<reference evidence="2 3" key="1">
    <citation type="submission" date="2019-10" db="EMBL/GenBank/DDBJ databases">
        <authorList>
            <person name="Karimi E."/>
        </authorList>
    </citation>
    <scope>NUCLEOTIDE SEQUENCE [LARGE SCALE GENOMIC DNA]</scope>
    <source>
        <strain evidence="2">Acinetobacter sp. 8BE</strain>
    </source>
</reference>
<evidence type="ECO:0000313" key="3">
    <source>
        <dbReference type="Proteomes" id="UP000430404"/>
    </source>
</evidence>
<protein>
    <recommendedName>
        <fullName evidence="4">Lipoprotein</fullName>
    </recommendedName>
</protein>
<dbReference type="AlphaFoldDB" id="A0A653K4P4"/>
<evidence type="ECO:0000313" key="2">
    <source>
        <dbReference type="EMBL" id="VXA55260.1"/>
    </source>
</evidence>
<feature type="region of interest" description="Disordered" evidence="1">
    <location>
        <begin position="21"/>
        <end position="50"/>
    </location>
</feature>
<proteinExistence type="predicted"/>
<sequence>MKYSVLGLLIGSLLLAGCGGSDNDNNDSSNPPKNNGGSEQPNPKPASTALNDAMSGIALREALLAGLVDTLIAGADEAKDGIKCKTGTITQTGNQIHFDQCSGLYETAENAKVSGDLDLSNNSYSYKNFTLTFPQTNETQKINGSIKLSSAGNVRTAQAAQITLDAVELDTKGKLIPVNYTFDNYQLVWTSNDATHVQLQISAKLKATGTEFGDFSMAFDNFKTPFNVKKDAEDNLVGYPYDGTLTITDLSRSKNIITIKAIGVDQKAQYTAVGDPVFDKQTAWEELLDY</sequence>
<evidence type="ECO:0008006" key="4">
    <source>
        <dbReference type="Google" id="ProtNLM"/>
    </source>
</evidence>
<gene>
    <name evidence="2" type="ORF">ACI8B_210062</name>
</gene>
<feature type="compositionally biased region" description="Low complexity" evidence="1">
    <location>
        <begin position="21"/>
        <end position="38"/>
    </location>
</feature>
<evidence type="ECO:0000256" key="1">
    <source>
        <dbReference type="SAM" id="MobiDB-lite"/>
    </source>
</evidence>
<organism evidence="2 3">
    <name type="scientific">Acinetobacter proteolyticus</name>
    <dbReference type="NCBI Taxonomy" id="1776741"/>
    <lineage>
        <taxon>Bacteria</taxon>
        <taxon>Pseudomonadati</taxon>
        <taxon>Pseudomonadota</taxon>
        <taxon>Gammaproteobacteria</taxon>
        <taxon>Moraxellales</taxon>
        <taxon>Moraxellaceae</taxon>
        <taxon>Acinetobacter</taxon>
    </lineage>
</organism>
<accession>A0A653K4P4</accession>